<feature type="region of interest" description="Disordered" evidence="1">
    <location>
        <begin position="254"/>
        <end position="281"/>
    </location>
</feature>
<protein>
    <submittedName>
        <fullName evidence="2">Vacuolar protein-sorting-associated protein 24</fullName>
    </submittedName>
</protein>
<accession>A0A8H3FRM8</accession>
<reference evidence="2" key="1">
    <citation type="submission" date="2021-03" db="EMBL/GenBank/DDBJ databases">
        <authorList>
            <person name="Tagirdzhanova G."/>
        </authorList>
    </citation>
    <scope>NUCLEOTIDE SEQUENCE</scope>
</reference>
<evidence type="ECO:0000313" key="2">
    <source>
        <dbReference type="EMBL" id="CAF9930971.1"/>
    </source>
</evidence>
<dbReference type="InterPro" id="IPR005024">
    <property type="entry name" value="Snf7_fam"/>
</dbReference>
<comment type="caution">
    <text evidence="2">The sequence shown here is derived from an EMBL/GenBank/DDBJ whole genome shotgun (WGS) entry which is preliminary data.</text>
</comment>
<sequence>MQSFGVLHRRPDLIRLSKDIPQLVACGLVGDVILGKEVSKAAYTPQNTTPWARDREIKDFFHPLILDTMESIKAVFFKPDPAAQMRKCNQLIRANTRKLDRDMLQLKQLDQKTRQYILQASKRGQRNPSQAKQAALETRTFAKELIRIRKQSNRLATSKAQLQSVQMQVNEAFSVRKIEGSIKASTGIMKDVNSLVRLPELTGTMRELSQELMKAGIIEEMVGDSLPDDELLEGEDEEADAEVDKVLGEILQGKLGPAKADQKPVEEEPVAEEEDLEEQEATLEQMRGRLEALKS</sequence>
<dbReference type="AlphaFoldDB" id="A0A8H3FRM8"/>
<gene>
    <name evidence="2" type="primary">VPS24</name>
    <name evidence="2" type="ORF">IMSHALPRED_008329</name>
</gene>
<feature type="compositionally biased region" description="Acidic residues" evidence="1">
    <location>
        <begin position="267"/>
        <end position="281"/>
    </location>
</feature>
<evidence type="ECO:0000256" key="1">
    <source>
        <dbReference type="SAM" id="MobiDB-lite"/>
    </source>
</evidence>
<organism evidence="2 3">
    <name type="scientific">Imshaugia aleurites</name>
    <dbReference type="NCBI Taxonomy" id="172621"/>
    <lineage>
        <taxon>Eukaryota</taxon>
        <taxon>Fungi</taxon>
        <taxon>Dikarya</taxon>
        <taxon>Ascomycota</taxon>
        <taxon>Pezizomycotina</taxon>
        <taxon>Lecanoromycetes</taxon>
        <taxon>OSLEUM clade</taxon>
        <taxon>Lecanoromycetidae</taxon>
        <taxon>Lecanorales</taxon>
        <taxon>Lecanorineae</taxon>
        <taxon>Parmeliaceae</taxon>
        <taxon>Imshaugia</taxon>
    </lineage>
</organism>
<name>A0A8H3FRM8_9LECA</name>
<evidence type="ECO:0000313" key="3">
    <source>
        <dbReference type="Proteomes" id="UP000664534"/>
    </source>
</evidence>
<dbReference type="OrthoDB" id="2329734at2759"/>
<proteinExistence type="predicted"/>
<dbReference type="Proteomes" id="UP000664534">
    <property type="component" value="Unassembled WGS sequence"/>
</dbReference>
<dbReference type="EMBL" id="CAJPDT010000059">
    <property type="protein sequence ID" value="CAF9930971.1"/>
    <property type="molecule type" value="Genomic_DNA"/>
</dbReference>
<dbReference type="PANTHER" id="PTHR10476">
    <property type="entry name" value="CHARGED MULTIVESICULAR BODY PROTEIN"/>
    <property type="match status" value="1"/>
</dbReference>
<dbReference type="GO" id="GO:0007034">
    <property type="term" value="P:vacuolar transport"/>
    <property type="evidence" value="ECO:0007669"/>
    <property type="project" value="InterPro"/>
</dbReference>
<dbReference type="Gene3D" id="6.10.140.1230">
    <property type="match status" value="1"/>
</dbReference>
<keyword evidence="3" id="KW-1185">Reference proteome</keyword>
<dbReference type="Pfam" id="PF03357">
    <property type="entry name" value="Snf7"/>
    <property type="match status" value="1"/>
</dbReference>